<dbReference type="SUPFAM" id="SSF46600">
    <property type="entry name" value="C-terminal UvrC-binding domain of UvrB"/>
    <property type="match status" value="1"/>
</dbReference>
<keyword evidence="14" id="KW-0175">Coiled coil</keyword>
<feature type="domain" description="Helicase ATP-binding" evidence="16">
    <location>
        <begin position="25"/>
        <end position="159"/>
    </location>
</feature>
<dbReference type="InterPro" id="IPR001943">
    <property type="entry name" value="UVR_dom"/>
</dbReference>
<keyword evidence="8 12" id="KW-0267">Excision nuclease</keyword>
<evidence type="ECO:0000256" key="3">
    <source>
        <dbReference type="ARBA" id="ARBA00022490"/>
    </source>
</evidence>
<evidence type="ECO:0000256" key="14">
    <source>
        <dbReference type="SAM" id="Coils"/>
    </source>
</evidence>
<dbReference type="CDD" id="cd17916">
    <property type="entry name" value="DEXHc_UvrB"/>
    <property type="match status" value="1"/>
</dbReference>
<comment type="subcellular location">
    <subcellularLocation>
        <location evidence="1 12 13">Cytoplasm</location>
    </subcellularLocation>
</comment>
<dbReference type="PANTHER" id="PTHR24029:SF0">
    <property type="entry name" value="UVRABC SYSTEM PROTEIN B"/>
    <property type="match status" value="1"/>
</dbReference>
<dbReference type="PANTHER" id="PTHR24029">
    <property type="entry name" value="UVRABC SYSTEM PROTEIN B"/>
    <property type="match status" value="1"/>
</dbReference>
<evidence type="ECO:0000256" key="8">
    <source>
        <dbReference type="ARBA" id="ARBA00022881"/>
    </source>
</evidence>
<dbReference type="SMART" id="SM00490">
    <property type="entry name" value="HELICc"/>
    <property type="match status" value="1"/>
</dbReference>
<evidence type="ECO:0000256" key="9">
    <source>
        <dbReference type="ARBA" id="ARBA00023204"/>
    </source>
</evidence>
<keyword evidence="4 12" id="KW-0547">Nucleotide-binding</keyword>
<evidence type="ECO:0000313" key="19">
    <source>
        <dbReference type="Proteomes" id="UP001144612"/>
    </source>
</evidence>
<evidence type="ECO:0000256" key="7">
    <source>
        <dbReference type="ARBA" id="ARBA00022840"/>
    </source>
</evidence>
<evidence type="ECO:0000256" key="13">
    <source>
        <dbReference type="RuleBase" id="RU003587"/>
    </source>
</evidence>
<gene>
    <name evidence="12 18" type="primary">uvrB</name>
    <name evidence="18" type="ORF">OW729_02890</name>
</gene>
<comment type="subunit">
    <text evidence="10 12 13">Forms a heterotetramer with UvrA during the search for lesions. Interacts with UvrC in an incision complex.</text>
</comment>
<dbReference type="SMART" id="SM00487">
    <property type="entry name" value="DEXDc"/>
    <property type="match status" value="1"/>
</dbReference>
<dbReference type="InterPro" id="IPR024759">
    <property type="entry name" value="UvrB_YAD/RRR_dom"/>
</dbReference>
<sequence>MSNFKINSKFKPTGDQPKAIESISEGILKKEKFQTLLGITGSGKTFTMANIIEKVQKPTLVLAHNKTLAAQLCSEFKEFFPENCVEYFVSYYDYYQPEAYVPQTDTFIEKDASINDEIDKLRHSATSALLERRDVIVVASVSCIYGLGNPEEYKKLTVSLREGMEKDRDEVMRQLVDIQYERNEINFVRGTFRAKGDTLDIFPASSTNLGIRVEFFGDEIDKIREFDVLTGDAISSRKHISIFPASHFATSKDKLEKAIKKIEDELEIRVKELVSEEKLLEAQRVKQRTNFDIEMMREVGYCSGIENYSRILDGRESGTPPQTLLDYFPEDYLLFIDESHVTLPQVRAMYGGDRSRKNNLVEYGFRLPSAYDNRPLKFEEFETKLNQTVFVSATPAQYELEYSTNVAEQVIRPTGLLDPEIIVKPIHGQIDDLYGNIRKTIEKGFRVLVTTLTKKMAEDLTDYLKEMGIKTNYLHSSIDTIKRMEIIRDLRKGEFDVLVGINLLREGLDIPEVALVAILDADKEGFLRSETSLIQTIGRAARNSESKVIMYGDTITKAMDKAIKETNRRRGIQIKYNEEHGIVPKTILKEIREVIQNTKVSETEEKYRASKIEEKLSKNDIEKLIDKFEEEMKEAAQELQFEKAAKLRDKILELKNQL</sequence>
<feature type="coiled-coil region" evidence="14">
    <location>
        <begin position="618"/>
        <end position="645"/>
    </location>
</feature>
<evidence type="ECO:0000256" key="4">
    <source>
        <dbReference type="ARBA" id="ARBA00022741"/>
    </source>
</evidence>
<dbReference type="Pfam" id="PF12344">
    <property type="entry name" value="UvrB"/>
    <property type="match status" value="1"/>
</dbReference>
<keyword evidence="18" id="KW-0378">Hydrolase</keyword>
<dbReference type="NCBIfam" id="NF003673">
    <property type="entry name" value="PRK05298.1"/>
    <property type="match status" value="1"/>
</dbReference>
<keyword evidence="5 12" id="KW-0227">DNA damage</keyword>
<evidence type="ECO:0000259" key="16">
    <source>
        <dbReference type="PROSITE" id="PS51192"/>
    </source>
</evidence>
<evidence type="ECO:0000256" key="11">
    <source>
        <dbReference type="ARBA" id="ARBA00029504"/>
    </source>
</evidence>
<keyword evidence="7 12" id="KW-0067">ATP-binding</keyword>
<comment type="caution">
    <text evidence="18">The sequence shown here is derived from an EMBL/GenBank/DDBJ whole genome shotgun (WGS) entry which is preliminary data.</text>
</comment>
<dbReference type="SUPFAM" id="SSF52540">
    <property type="entry name" value="P-loop containing nucleoside triphosphate hydrolases"/>
    <property type="match status" value="2"/>
</dbReference>
<keyword evidence="19" id="KW-1185">Reference proteome</keyword>
<dbReference type="HAMAP" id="MF_00204">
    <property type="entry name" value="UvrB"/>
    <property type="match status" value="1"/>
</dbReference>
<dbReference type="NCBIfam" id="TIGR00631">
    <property type="entry name" value="uvrb"/>
    <property type="match status" value="1"/>
</dbReference>
<comment type="function">
    <text evidence="12">The UvrABC repair system catalyzes the recognition and processing of DNA lesions. A damage recognition complex composed of 2 UvrA and 2 UvrB subunits scans DNA for abnormalities. Upon binding of the UvrA(2)B(2) complex to a putative damaged site, the DNA wraps around one UvrB monomer. DNA wrap is dependent on ATP binding by UvrB and probably causes local melting of the DNA helix, facilitating insertion of UvrB beta-hairpin between the DNA strands. Then UvrB probes one DNA strand for the presence of a lesion. If a lesion is found the UvrA subunits dissociate and the UvrB-DNA preincision complex is formed. This complex is subsequently bound by UvrC and the second UvrB is released. If no lesion is found, the DNA wraps around the other UvrB subunit that will check the other stand for damage.</text>
</comment>
<reference evidence="18" key="1">
    <citation type="submission" date="2022-12" db="EMBL/GenBank/DDBJ databases">
        <title>Clostridium sp. nov., isolated from industrial wastewater.</title>
        <authorList>
            <person name="Jiayan W."/>
        </authorList>
    </citation>
    <scope>NUCLEOTIDE SEQUENCE</scope>
    <source>
        <strain evidence="18">ZC22-4</strain>
    </source>
</reference>
<dbReference type="Pfam" id="PF17757">
    <property type="entry name" value="UvrB_inter"/>
    <property type="match status" value="1"/>
</dbReference>
<name>A0ABT4D5I5_9CLOT</name>
<evidence type="ECO:0000256" key="2">
    <source>
        <dbReference type="ARBA" id="ARBA00008533"/>
    </source>
</evidence>
<dbReference type="RefSeq" id="WP_268059933.1">
    <property type="nucleotide sequence ID" value="NZ_JAPQFJ010000002.1"/>
</dbReference>
<dbReference type="EMBL" id="JAPQFJ010000002">
    <property type="protein sequence ID" value="MCY6957550.1"/>
    <property type="molecule type" value="Genomic_DNA"/>
</dbReference>
<dbReference type="PROSITE" id="PS50151">
    <property type="entry name" value="UVR"/>
    <property type="match status" value="1"/>
</dbReference>
<comment type="domain">
    <text evidence="12">The beta-hairpin motif is involved in DNA binding.</text>
</comment>
<dbReference type="InterPro" id="IPR001650">
    <property type="entry name" value="Helicase_C-like"/>
</dbReference>
<keyword evidence="6 12" id="KW-0228">DNA excision</keyword>
<dbReference type="InterPro" id="IPR006935">
    <property type="entry name" value="Helicase/UvrB_N"/>
</dbReference>
<evidence type="ECO:0000259" key="17">
    <source>
        <dbReference type="PROSITE" id="PS51194"/>
    </source>
</evidence>
<keyword evidence="12 13" id="KW-0742">SOS response</keyword>
<dbReference type="Pfam" id="PF04851">
    <property type="entry name" value="ResIII"/>
    <property type="match status" value="1"/>
</dbReference>
<protein>
    <recommendedName>
        <fullName evidence="11 12">UvrABC system protein B</fullName>
        <shortName evidence="12">Protein UvrB</shortName>
    </recommendedName>
    <alternativeName>
        <fullName evidence="12">Excinuclease ABC subunit B</fullName>
    </alternativeName>
</protein>
<dbReference type="Proteomes" id="UP001144612">
    <property type="component" value="Unassembled WGS sequence"/>
</dbReference>
<dbReference type="GO" id="GO:0016787">
    <property type="term" value="F:hydrolase activity"/>
    <property type="evidence" value="ECO:0007669"/>
    <property type="project" value="UniProtKB-KW"/>
</dbReference>
<evidence type="ECO:0000313" key="18">
    <source>
        <dbReference type="EMBL" id="MCY6957550.1"/>
    </source>
</evidence>
<dbReference type="Pfam" id="PF00271">
    <property type="entry name" value="Helicase_C"/>
    <property type="match status" value="1"/>
</dbReference>
<feature type="domain" description="Helicase C-terminal" evidence="17">
    <location>
        <begin position="429"/>
        <end position="591"/>
    </location>
</feature>
<dbReference type="InterPro" id="IPR014001">
    <property type="entry name" value="Helicase_ATP-bd"/>
</dbReference>
<feature type="coiled-coil region" evidence="14">
    <location>
        <begin position="252"/>
        <end position="283"/>
    </location>
</feature>
<evidence type="ECO:0000256" key="5">
    <source>
        <dbReference type="ARBA" id="ARBA00022763"/>
    </source>
</evidence>
<dbReference type="PROSITE" id="PS51194">
    <property type="entry name" value="HELICASE_CTER"/>
    <property type="match status" value="1"/>
</dbReference>
<keyword evidence="9 12" id="KW-0234">DNA repair</keyword>
<dbReference type="InterPro" id="IPR004807">
    <property type="entry name" value="UvrB"/>
</dbReference>
<feature type="domain" description="UVR" evidence="15">
    <location>
        <begin position="622"/>
        <end position="657"/>
    </location>
</feature>
<dbReference type="InterPro" id="IPR027417">
    <property type="entry name" value="P-loop_NTPase"/>
</dbReference>
<keyword evidence="3 12" id="KW-0963">Cytoplasm</keyword>
<dbReference type="Pfam" id="PF02151">
    <property type="entry name" value="UVR"/>
    <property type="match status" value="1"/>
</dbReference>
<dbReference type="PROSITE" id="PS51192">
    <property type="entry name" value="HELICASE_ATP_BIND_1"/>
    <property type="match status" value="1"/>
</dbReference>
<evidence type="ECO:0000256" key="6">
    <source>
        <dbReference type="ARBA" id="ARBA00022769"/>
    </source>
</evidence>
<feature type="short sequence motif" description="Beta-hairpin" evidence="12">
    <location>
        <begin position="91"/>
        <end position="114"/>
    </location>
</feature>
<evidence type="ECO:0000256" key="12">
    <source>
        <dbReference type="HAMAP-Rule" id="MF_00204"/>
    </source>
</evidence>
<evidence type="ECO:0000259" key="15">
    <source>
        <dbReference type="PROSITE" id="PS50151"/>
    </source>
</evidence>
<dbReference type="Gene3D" id="3.40.50.300">
    <property type="entry name" value="P-loop containing nucleotide triphosphate hydrolases"/>
    <property type="match status" value="3"/>
</dbReference>
<dbReference type="InterPro" id="IPR041471">
    <property type="entry name" value="UvrB_inter"/>
</dbReference>
<evidence type="ECO:0000256" key="10">
    <source>
        <dbReference type="ARBA" id="ARBA00026033"/>
    </source>
</evidence>
<organism evidence="18 19">
    <name type="scientific">Clostridium brassicae</name>
    <dbReference type="NCBI Taxonomy" id="2999072"/>
    <lineage>
        <taxon>Bacteria</taxon>
        <taxon>Bacillati</taxon>
        <taxon>Bacillota</taxon>
        <taxon>Clostridia</taxon>
        <taxon>Eubacteriales</taxon>
        <taxon>Clostridiaceae</taxon>
        <taxon>Clostridium</taxon>
    </lineage>
</organism>
<proteinExistence type="inferred from homology"/>
<dbReference type="Gene3D" id="4.10.860.10">
    <property type="entry name" value="UVR domain"/>
    <property type="match status" value="1"/>
</dbReference>
<dbReference type="CDD" id="cd18790">
    <property type="entry name" value="SF2_C_UvrB"/>
    <property type="match status" value="1"/>
</dbReference>
<comment type="similarity">
    <text evidence="2 12 13">Belongs to the UvrB family.</text>
</comment>
<dbReference type="InterPro" id="IPR036876">
    <property type="entry name" value="UVR_dom_sf"/>
</dbReference>
<feature type="binding site" evidence="12">
    <location>
        <begin position="38"/>
        <end position="45"/>
    </location>
    <ligand>
        <name>ATP</name>
        <dbReference type="ChEBI" id="CHEBI:30616"/>
    </ligand>
</feature>
<evidence type="ECO:0000256" key="1">
    <source>
        <dbReference type="ARBA" id="ARBA00004496"/>
    </source>
</evidence>
<accession>A0ABT4D5I5</accession>